<proteinExistence type="predicted"/>
<dbReference type="Gene3D" id="1.10.10.1320">
    <property type="entry name" value="Anti-sigma factor, zinc-finger domain"/>
    <property type="match status" value="1"/>
</dbReference>
<dbReference type="EMBL" id="JAUSVO010000003">
    <property type="protein sequence ID" value="MDQ0438287.1"/>
    <property type="molecule type" value="Genomic_DNA"/>
</dbReference>
<dbReference type="InterPro" id="IPR014710">
    <property type="entry name" value="RmlC-like_jellyroll"/>
</dbReference>
<organism evidence="2 3">
    <name type="scientific">Kaistia dalseonensis</name>
    <dbReference type="NCBI Taxonomy" id="410840"/>
    <lineage>
        <taxon>Bacteria</taxon>
        <taxon>Pseudomonadati</taxon>
        <taxon>Pseudomonadota</taxon>
        <taxon>Alphaproteobacteria</taxon>
        <taxon>Hyphomicrobiales</taxon>
        <taxon>Kaistiaceae</taxon>
        <taxon>Kaistia</taxon>
    </lineage>
</organism>
<dbReference type="InterPro" id="IPR041916">
    <property type="entry name" value="Anti_sigma_zinc_sf"/>
</dbReference>
<name>A0ABU0H7K9_9HYPH</name>
<dbReference type="NCBIfam" id="TIGR02451">
    <property type="entry name" value="anti_sig_ChrR"/>
    <property type="match status" value="1"/>
</dbReference>
<reference evidence="2 3" key="1">
    <citation type="submission" date="2023-07" db="EMBL/GenBank/DDBJ databases">
        <title>Genomic Encyclopedia of Type Strains, Phase IV (KMG-IV): sequencing the most valuable type-strain genomes for metagenomic binning, comparative biology and taxonomic classification.</title>
        <authorList>
            <person name="Goeker M."/>
        </authorList>
    </citation>
    <scope>NUCLEOTIDE SEQUENCE [LARGE SCALE GENOMIC DNA]</scope>
    <source>
        <strain evidence="2 3">B6-8</strain>
    </source>
</reference>
<comment type="caution">
    <text evidence="2">The sequence shown here is derived from an EMBL/GenBank/DDBJ whole genome shotgun (WGS) entry which is preliminary data.</text>
</comment>
<evidence type="ECO:0000313" key="2">
    <source>
        <dbReference type="EMBL" id="MDQ0438287.1"/>
    </source>
</evidence>
<sequence length="212" mass="23194">MTIRHKPSEETLLAYAAGTLRAPEAAVVATHLAFSRSGRDWVRTLQRVGGQLLDELPTSAMSPDALQRVMARIDADGGEAVMPAPLNDMLELPEPLRRYPLGPWRWLGRGTRVRSVGVPRDGDCRVILFKIDPGRKMPQHSHAGVELTCVVSGSYSDEAGRFGPGDFEEADEETNHRPIVDSDVPCICVVALDGQIRLQGVLGRLLQPLARL</sequence>
<dbReference type="InterPro" id="IPR025979">
    <property type="entry name" value="ChrR-like_cupin_dom"/>
</dbReference>
<dbReference type="InterPro" id="IPR012807">
    <property type="entry name" value="Anti-sigma_ChrR"/>
</dbReference>
<dbReference type="Gene3D" id="2.60.120.10">
    <property type="entry name" value="Jelly Rolls"/>
    <property type="match status" value="1"/>
</dbReference>
<protein>
    <submittedName>
        <fullName evidence="2">Transcriptional regulator</fullName>
    </submittedName>
</protein>
<feature type="domain" description="ChrR-like cupin" evidence="1">
    <location>
        <begin position="103"/>
        <end position="191"/>
    </location>
</feature>
<dbReference type="Proteomes" id="UP001241603">
    <property type="component" value="Unassembled WGS sequence"/>
</dbReference>
<dbReference type="InterPro" id="IPR011051">
    <property type="entry name" value="RmlC_Cupin_sf"/>
</dbReference>
<dbReference type="CDD" id="cd20301">
    <property type="entry name" value="cupin_ChrR"/>
    <property type="match status" value="1"/>
</dbReference>
<evidence type="ECO:0000259" key="1">
    <source>
        <dbReference type="Pfam" id="PF12973"/>
    </source>
</evidence>
<evidence type="ECO:0000313" key="3">
    <source>
        <dbReference type="Proteomes" id="UP001241603"/>
    </source>
</evidence>
<dbReference type="SUPFAM" id="SSF51182">
    <property type="entry name" value="RmlC-like cupins"/>
    <property type="match status" value="1"/>
</dbReference>
<accession>A0ABU0H7K9</accession>
<dbReference type="RefSeq" id="WP_266349181.1">
    <property type="nucleotide sequence ID" value="NZ_JAPKNG010000003.1"/>
</dbReference>
<keyword evidence="3" id="KW-1185">Reference proteome</keyword>
<dbReference type="Pfam" id="PF12973">
    <property type="entry name" value="Cupin_7"/>
    <property type="match status" value="1"/>
</dbReference>
<gene>
    <name evidence="2" type="ORF">QO014_002679</name>
</gene>